<name>A0ABT7MWM2_9MICO</name>
<dbReference type="EMBL" id="JASXSZ010000001">
    <property type="protein sequence ID" value="MDL9978843.1"/>
    <property type="molecule type" value="Genomic_DNA"/>
</dbReference>
<protein>
    <recommendedName>
        <fullName evidence="3">Terminase</fullName>
    </recommendedName>
</protein>
<dbReference type="InterPro" id="IPR027417">
    <property type="entry name" value="P-loop_NTPase"/>
</dbReference>
<proteinExistence type="predicted"/>
<dbReference type="Gene3D" id="3.40.50.300">
    <property type="entry name" value="P-loop containing nucleotide triphosphate hydrolases"/>
    <property type="match status" value="1"/>
</dbReference>
<evidence type="ECO:0008006" key="3">
    <source>
        <dbReference type="Google" id="ProtNLM"/>
    </source>
</evidence>
<accession>A0ABT7MWM2</accession>
<comment type="caution">
    <text evidence="1">The sequence shown here is derived from an EMBL/GenBank/DDBJ whole genome shotgun (WGS) entry which is preliminary data.</text>
</comment>
<gene>
    <name evidence="1" type="ORF">QSV35_05840</name>
</gene>
<evidence type="ECO:0000313" key="1">
    <source>
        <dbReference type="EMBL" id="MDL9978843.1"/>
    </source>
</evidence>
<organism evidence="1 2">
    <name type="scientific">Microbacterium candidum</name>
    <dbReference type="NCBI Taxonomy" id="3041922"/>
    <lineage>
        <taxon>Bacteria</taxon>
        <taxon>Bacillati</taxon>
        <taxon>Actinomycetota</taxon>
        <taxon>Actinomycetes</taxon>
        <taxon>Micrococcales</taxon>
        <taxon>Microbacteriaceae</taxon>
        <taxon>Microbacterium</taxon>
    </lineage>
</organism>
<evidence type="ECO:0000313" key="2">
    <source>
        <dbReference type="Proteomes" id="UP001235064"/>
    </source>
</evidence>
<dbReference type="Proteomes" id="UP001235064">
    <property type="component" value="Unassembled WGS sequence"/>
</dbReference>
<keyword evidence="2" id="KW-1185">Reference proteome</keyword>
<reference evidence="1 2" key="1">
    <citation type="submission" date="2023-06" db="EMBL/GenBank/DDBJ databases">
        <title>Microbacterium sp. nov., isolated from a waste landfill.</title>
        <authorList>
            <person name="Wen W."/>
        </authorList>
    </citation>
    <scope>NUCLEOTIDE SEQUENCE [LARGE SCALE GENOMIC DNA]</scope>
    <source>
        <strain evidence="1 2">ASV49</strain>
    </source>
</reference>
<sequence>MSELVTTYQSRAEFLVGVWLLNDTVPRRINPDGLLGNLQPQMLMEVDALAAGKRNNAILEPRRSAKTASLWCVKMGRCWMRPVYFAGYTMLTTAKKANERFKLDVRDPIIRRWRDKRERPVKINESNGSMGVEFENGSKLSVLSPNGDDVRSGAYDMLTLDEGGEPEPDVWDDIVGAVVPSFDTRPGAQLVYAGTGGKYRDGSHFWATLHDAEAGRLRYGVPDDAKDADLDTWEKVAPIIERIHPGLDGLTTLATIRGNFPILGPARFAMEYLNHFGRASGNAALIAASDWETTRTDSPPPEGVPAASLAFAVHPGGAFVSVAVAWHLADESPDLARAAWALDGDDTDAAPPRAGFKLVHHQHGTAGMPATLWRLWKQLRLPIVYDDAPQEKAIIQDLLRQARPRPAVDLVRFGDKSVAATRLLNGLRHGQVEHWAQDQLDDAAAVAIERVAGKSRLIGTADPTDDVTPLEAASLALLRLPEPTRAEKFAPIVVG</sequence>
<dbReference type="RefSeq" id="WP_286287605.1">
    <property type="nucleotide sequence ID" value="NZ_JASXSZ010000001.1"/>
</dbReference>